<dbReference type="EMBL" id="KB454524">
    <property type="protein sequence ID" value="EME28061.1"/>
    <property type="molecule type" value="Genomic_DNA"/>
</dbReference>
<dbReference type="Pfam" id="PF08672">
    <property type="entry name" value="ANAPC2"/>
    <property type="match status" value="1"/>
</dbReference>
<name>M2VXQ0_GALSU</name>
<evidence type="ECO:0000256" key="1">
    <source>
        <dbReference type="ARBA" id="ARBA00009934"/>
    </source>
</evidence>
<dbReference type="Pfam" id="PF25773">
    <property type="entry name" value="TPR_ANAPC2"/>
    <property type="match status" value="1"/>
</dbReference>
<reference evidence="11" key="1">
    <citation type="journal article" date="2013" name="Science">
        <title>Gene transfer from bacteria and archaea facilitated evolution of an extremophilic eukaryote.</title>
        <authorList>
            <person name="Schonknecht G."/>
            <person name="Chen W.H."/>
            <person name="Ternes C.M."/>
            <person name="Barbier G.G."/>
            <person name="Shrestha R.P."/>
            <person name="Stanke M."/>
            <person name="Brautigam A."/>
            <person name="Baker B.J."/>
            <person name="Banfield J.F."/>
            <person name="Garavito R.M."/>
            <person name="Carr K."/>
            <person name="Wilkerson C."/>
            <person name="Rensing S.A."/>
            <person name="Gagneul D."/>
            <person name="Dickenson N.E."/>
            <person name="Oesterhelt C."/>
            <person name="Lercher M.J."/>
            <person name="Weber A.P."/>
        </authorList>
    </citation>
    <scope>NUCLEOTIDE SEQUENCE [LARGE SCALE GENOMIC DNA]</scope>
    <source>
        <strain evidence="11">074W</strain>
    </source>
</reference>
<keyword evidence="3" id="KW-0132">Cell division</keyword>
<dbReference type="InterPro" id="IPR057975">
    <property type="entry name" value="TPR_ANAPC2"/>
</dbReference>
<dbReference type="Pfam" id="PF26557">
    <property type="entry name" value="Cullin_AB"/>
    <property type="match status" value="1"/>
</dbReference>
<dbReference type="GO" id="GO:0005680">
    <property type="term" value="C:anaphase-promoting complex"/>
    <property type="evidence" value="ECO:0007669"/>
    <property type="project" value="TreeGrafter"/>
</dbReference>
<feature type="domain" description="Cullin family profile" evidence="8">
    <location>
        <begin position="439"/>
        <end position="666"/>
    </location>
</feature>
<proteinExistence type="inferred from homology"/>
<dbReference type="AlphaFoldDB" id="M2VXQ0"/>
<dbReference type="GO" id="GO:0007091">
    <property type="term" value="P:metaphase/anaphase transition of mitotic cell cycle"/>
    <property type="evidence" value="ECO:0007669"/>
    <property type="project" value="TreeGrafter"/>
</dbReference>
<dbReference type="GO" id="GO:0031625">
    <property type="term" value="F:ubiquitin protein ligase binding"/>
    <property type="evidence" value="ECO:0007669"/>
    <property type="project" value="InterPro"/>
</dbReference>
<dbReference type="KEGG" id="gsl:Gasu_43990"/>
<dbReference type="SMART" id="SM00182">
    <property type="entry name" value="CULLIN"/>
    <property type="match status" value="1"/>
</dbReference>
<keyword evidence="5" id="KW-0833">Ubl conjugation pathway</keyword>
<keyword evidence="6" id="KW-0131">Cell cycle</keyword>
<comment type="similarity">
    <text evidence="1">Belongs to the biotin--protein ligase family.</text>
</comment>
<evidence type="ECO:0000256" key="3">
    <source>
        <dbReference type="ARBA" id="ARBA00022618"/>
    </source>
</evidence>
<dbReference type="CDD" id="cd16442">
    <property type="entry name" value="BPL"/>
    <property type="match status" value="1"/>
</dbReference>
<evidence type="ECO:0000256" key="6">
    <source>
        <dbReference type="ARBA" id="ARBA00023306"/>
    </source>
</evidence>
<dbReference type="Pfam" id="PF03099">
    <property type="entry name" value="BPL_LplA_LipB"/>
    <property type="match status" value="1"/>
</dbReference>
<gene>
    <name evidence="10" type="ORF">Gasu_43990</name>
</gene>
<dbReference type="GeneID" id="17086928"/>
<dbReference type="InterPro" id="IPR036390">
    <property type="entry name" value="WH_DNA-bd_sf"/>
</dbReference>
<dbReference type="NCBIfam" id="TIGR00121">
    <property type="entry name" value="birA_ligase"/>
    <property type="match status" value="1"/>
</dbReference>
<dbReference type="InterPro" id="IPR004143">
    <property type="entry name" value="BPL_LPL_catalytic"/>
</dbReference>
<evidence type="ECO:0000256" key="7">
    <source>
        <dbReference type="PROSITE-ProRule" id="PRU00330"/>
    </source>
</evidence>
<dbReference type="OrthoDB" id="5581181at2759"/>
<dbReference type="Gene3D" id="1.20.1310.10">
    <property type="entry name" value="Cullin Repeats"/>
    <property type="match status" value="1"/>
</dbReference>
<evidence type="ECO:0000256" key="4">
    <source>
        <dbReference type="ARBA" id="ARBA00022776"/>
    </source>
</evidence>
<dbReference type="GO" id="GO:0004077">
    <property type="term" value="F:biotin--[biotin carboxyl-carrier protein] ligase activity"/>
    <property type="evidence" value="ECO:0007669"/>
    <property type="project" value="InterPro"/>
</dbReference>
<dbReference type="SMART" id="SM01013">
    <property type="entry name" value="APC2"/>
    <property type="match status" value="1"/>
</dbReference>
<dbReference type="GO" id="GO:0070979">
    <property type="term" value="P:protein K11-linked ubiquitination"/>
    <property type="evidence" value="ECO:0007669"/>
    <property type="project" value="TreeGrafter"/>
</dbReference>
<protein>
    <recommendedName>
        <fullName evidence="2">Anaphase-promoting complex subunit 2</fullName>
    </recommendedName>
</protein>
<keyword evidence="4" id="KW-0498">Mitosis</keyword>
<dbReference type="Gene3D" id="3.30.930.10">
    <property type="entry name" value="Bira Bifunctional Protein, Domain 2"/>
    <property type="match status" value="1"/>
</dbReference>
<dbReference type="InterPro" id="IPR045864">
    <property type="entry name" value="aa-tRNA-synth_II/BPL/LPL"/>
</dbReference>
<dbReference type="eggNOG" id="KOG1536">
    <property type="taxonomic scope" value="Eukaryota"/>
</dbReference>
<accession>M2VXQ0</accession>
<dbReference type="Gene3D" id="3.30.230.130">
    <property type="entry name" value="Cullin, Chain C, Domain 2"/>
    <property type="match status" value="1"/>
</dbReference>
<dbReference type="InterPro" id="IPR014786">
    <property type="entry name" value="ANAPC2_C"/>
</dbReference>
<evidence type="ECO:0000259" key="8">
    <source>
        <dbReference type="PROSITE" id="PS50069"/>
    </source>
</evidence>
<dbReference type="PANTHER" id="PTHR45957">
    <property type="entry name" value="ANAPHASE-PROMOTING COMPLEX SUBUNIT 2"/>
    <property type="match status" value="1"/>
</dbReference>
<comment type="similarity">
    <text evidence="7">Belongs to the cullin family.</text>
</comment>
<feature type="domain" description="BPL/LPL catalytic" evidence="9">
    <location>
        <begin position="853"/>
        <end position="1063"/>
    </location>
</feature>
<dbReference type="InterPro" id="IPR036317">
    <property type="entry name" value="Cullin_homology_sf"/>
</dbReference>
<dbReference type="eggNOG" id="KOG2165">
    <property type="taxonomic scope" value="Eukaryota"/>
</dbReference>
<dbReference type="PROSITE" id="PS50069">
    <property type="entry name" value="CULLIN_2"/>
    <property type="match status" value="1"/>
</dbReference>
<organism evidence="10 11">
    <name type="scientific">Galdieria sulphuraria</name>
    <name type="common">Red alga</name>
    <dbReference type="NCBI Taxonomy" id="130081"/>
    <lineage>
        <taxon>Eukaryota</taxon>
        <taxon>Rhodophyta</taxon>
        <taxon>Bangiophyceae</taxon>
        <taxon>Galdieriales</taxon>
        <taxon>Galdieriaceae</taxon>
        <taxon>Galdieria</taxon>
    </lineage>
</organism>
<dbReference type="InterPro" id="IPR036388">
    <property type="entry name" value="WH-like_DNA-bd_sf"/>
</dbReference>
<evidence type="ECO:0000259" key="9">
    <source>
        <dbReference type="PROSITE" id="PS51733"/>
    </source>
</evidence>
<dbReference type="InterPro" id="IPR004408">
    <property type="entry name" value="Biotin_CoA_COase_ligase"/>
</dbReference>
<dbReference type="SUPFAM" id="SSF75632">
    <property type="entry name" value="Cullin homology domain"/>
    <property type="match status" value="1"/>
</dbReference>
<dbReference type="InterPro" id="IPR016158">
    <property type="entry name" value="Cullin_homology"/>
</dbReference>
<dbReference type="RefSeq" id="XP_005704581.1">
    <property type="nucleotide sequence ID" value="XM_005704524.1"/>
</dbReference>
<evidence type="ECO:0000313" key="10">
    <source>
        <dbReference type="EMBL" id="EME28061.1"/>
    </source>
</evidence>
<dbReference type="Gramene" id="EME28061">
    <property type="protein sequence ID" value="EME28061"/>
    <property type="gene ID" value="Gasu_43990"/>
</dbReference>
<dbReference type="STRING" id="130081.M2VXQ0"/>
<evidence type="ECO:0000256" key="5">
    <source>
        <dbReference type="ARBA" id="ARBA00022786"/>
    </source>
</evidence>
<dbReference type="GO" id="GO:0051301">
    <property type="term" value="P:cell division"/>
    <property type="evidence" value="ECO:0007669"/>
    <property type="project" value="UniProtKB-KW"/>
</dbReference>
<dbReference type="PANTHER" id="PTHR45957:SF1">
    <property type="entry name" value="ANAPHASE-PROMOTING COMPLEX SUBUNIT 2"/>
    <property type="match status" value="1"/>
</dbReference>
<dbReference type="Proteomes" id="UP000030680">
    <property type="component" value="Unassembled WGS sequence"/>
</dbReference>
<evidence type="ECO:0000256" key="2">
    <source>
        <dbReference type="ARBA" id="ARBA00016068"/>
    </source>
</evidence>
<evidence type="ECO:0000313" key="11">
    <source>
        <dbReference type="Proteomes" id="UP000030680"/>
    </source>
</evidence>
<dbReference type="InterPro" id="IPR059120">
    <property type="entry name" value="Cullin-like_AB"/>
</dbReference>
<keyword evidence="11" id="KW-1185">Reference proteome</keyword>
<dbReference type="GO" id="GO:0006511">
    <property type="term" value="P:ubiquitin-dependent protein catabolic process"/>
    <property type="evidence" value="ECO:0007669"/>
    <property type="project" value="InterPro"/>
</dbReference>
<dbReference type="SUPFAM" id="SSF46785">
    <property type="entry name" value="Winged helix' DNA-binding domain"/>
    <property type="match status" value="1"/>
</dbReference>
<dbReference type="PROSITE" id="PS51733">
    <property type="entry name" value="BPL_LPL_CATALYTIC"/>
    <property type="match status" value="1"/>
</dbReference>
<sequence length="1102" mass="127418">MSSPYENIQYVEELLTSFLFNSATSSKIEWKEIERLREVVGMTFQNLNIMLLDTVLLELFEDVFQKICDPLISQLIENLENPSRRGELLLHVNESFEQLVEFHKSCNELLLWVGSVFSNKETAVLENSFDTWFSCKLTSIVTPHFEEFLKTFAKASFHRVDWSHSESETVKYSSQDFFTLCDHLESLGLSVLVLQVLYGVILNELESLLKIHAEKNFNIRVLPFLSNWLYSEVLNWLRWILGVRTEANVPGSQLSNLSPLPCHQSPLLLDRMSPTCKNQIIEDGDTRRSKDRYLAKEKLYTQWYLRLDHLIAQELARLRISEMFDIVVDYPDSLPALEDLKECLQKTDQKLELAKAFKSQLNNRLLHAGATTSDILATYVHAIHSLRIVDPDGNVLSYISKPVRKYLQNRSDTIRCIIYGITNESEDEAFRDLISMSRNMTEDDEEAIDSKWNPQPADAPYDEYVSGMNDAFGILLSIYGSKESFLNEYRMALADRILKSLDLQLDKETRNVELLKLRFGEGSLHSCDIMLRDLRESRRLLTSAKHEKMSWKDEGFEIVIRSKIVWPELADESFVPPLEIRYALDSFQKHFEEIKTPRKLLWDLSCGAMKLSLTTNSGQVISVRVSPLQGCVLMLFGRRSKWNIRQMCDELSVSADFLKRKIRPLVNQGLLQELDGEIYEFIESQERNFDQEELIVEEETVAEEERISEQTSSSNIWIYERYIYGILESFQALPLERIHKLLKVFVINPRYDKTEYELNGLLTNLVQQQKLQCTNGLFMTDQFCLELLQSKSDSLLKLSESFRLRIITSSERTKLTSKQKTEVVYQPQAGVVSEFLHEDFFHRKDFPNAASYFQPQKYFRSLESKSLGHLLAYSPEVSSTQDVARSLFESLNLKNVVVVAESQTKGRGRRTNQWQTEFGSLAFSTVCSYSLYSTRTPSSVKGTVQLQPWRSVSFIQYLVALAIVEVVKDDATWKCLPLRIKWPNDLYLDDQKVGGVLCEGTVWKDELTLIIGVGLNVNNSHPTTCLSTWLQRLLPKDTSAKIDRECLLARLMSHFEDMYDRFLQDGFQQFLPRFLSHWLHSGQRLQLFSAKQEKILGYAFGA</sequence>
<dbReference type="InterPro" id="IPR044554">
    <property type="entry name" value="ANAPC2"/>
</dbReference>
<dbReference type="Gene3D" id="1.10.10.10">
    <property type="entry name" value="Winged helix-like DNA-binding domain superfamily/Winged helix DNA-binding domain"/>
    <property type="match status" value="1"/>
</dbReference>
<dbReference type="SUPFAM" id="SSF55681">
    <property type="entry name" value="Class II aaRS and biotin synthetases"/>
    <property type="match status" value="1"/>
</dbReference>